<dbReference type="VEuPathDB" id="FungiDB:MELLADRAFT_86756"/>
<evidence type="ECO:0000313" key="2">
    <source>
        <dbReference type="EMBL" id="EGG12594.1"/>
    </source>
</evidence>
<dbReference type="RefSeq" id="XP_007403532.1">
    <property type="nucleotide sequence ID" value="XM_007403470.1"/>
</dbReference>
<reference evidence="3" key="1">
    <citation type="journal article" date="2011" name="Proc. Natl. Acad. Sci. U.S.A.">
        <title>Obligate biotrophy features unraveled by the genomic analysis of rust fungi.</title>
        <authorList>
            <person name="Duplessis S."/>
            <person name="Cuomo C.A."/>
            <person name="Lin Y.-C."/>
            <person name="Aerts A."/>
            <person name="Tisserant E."/>
            <person name="Veneault-Fourrey C."/>
            <person name="Joly D.L."/>
            <person name="Hacquard S."/>
            <person name="Amselem J."/>
            <person name="Cantarel B.L."/>
            <person name="Chiu R."/>
            <person name="Coutinho P.M."/>
            <person name="Feau N."/>
            <person name="Field M."/>
            <person name="Frey P."/>
            <person name="Gelhaye E."/>
            <person name="Goldberg J."/>
            <person name="Grabherr M.G."/>
            <person name="Kodira C.D."/>
            <person name="Kohler A."/>
            <person name="Kuees U."/>
            <person name="Lindquist E.A."/>
            <person name="Lucas S.M."/>
            <person name="Mago R."/>
            <person name="Mauceli E."/>
            <person name="Morin E."/>
            <person name="Murat C."/>
            <person name="Pangilinan J.L."/>
            <person name="Park R."/>
            <person name="Pearson M."/>
            <person name="Quesneville H."/>
            <person name="Rouhier N."/>
            <person name="Sakthikumar S."/>
            <person name="Salamov A.A."/>
            <person name="Schmutz J."/>
            <person name="Selles B."/>
            <person name="Shapiro H."/>
            <person name="Tanguay P."/>
            <person name="Tuskan G.A."/>
            <person name="Henrissat B."/>
            <person name="Van de Peer Y."/>
            <person name="Rouze P."/>
            <person name="Ellis J.G."/>
            <person name="Dodds P.N."/>
            <person name="Schein J.E."/>
            <person name="Zhong S."/>
            <person name="Hamelin R.C."/>
            <person name="Grigoriev I.V."/>
            <person name="Szabo L.J."/>
            <person name="Martin F."/>
        </authorList>
    </citation>
    <scope>NUCLEOTIDE SEQUENCE [LARGE SCALE GENOMIC DNA]</scope>
    <source>
        <strain evidence="3">98AG31 / pathotype 3-4-7</strain>
    </source>
</reference>
<evidence type="ECO:0000313" key="3">
    <source>
        <dbReference type="Proteomes" id="UP000001072"/>
    </source>
</evidence>
<dbReference type="Proteomes" id="UP000001072">
    <property type="component" value="Unassembled WGS sequence"/>
</dbReference>
<evidence type="ECO:0000256" key="1">
    <source>
        <dbReference type="SAM" id="MobiDB-lite"/>
    </source>
</evidence>
<feature type="compositionally biased region" description="Polar residues" evidence="1">
    <location>
        <begin position="94"/>
        <end position="107"/>
    </location>
</feature>
<sequence length="190" mass="19336">MSTDNINNPVITDTSTGNTSNTERFTQMLRRSSVRLRATSVPALDSEQTTNPPLGPDRSPAAEEATPTATSSQRGGNRGRGRRTARGSARPTVENRNQEGGTPSVTLTVPGANANGSATPGAPSASNLQPGSGLSAISQVGLGTTQGSNRTSVIHPAGSNSTGLIAEENVGGNATVMPPRGDASQRCVTE</sequence>
<dbReference type="EMBL" id="GL883090">
    <property type="protein sequence ID" value="EGG12594.1"/>
    <property type="molecule type" value="Genomic_DNA"/>
</dbReference>
<dbReference type="InParanoid" id="F4R3A4"/>
<feature type="compositionally biased region" description="Polar residues" evidence="1">
    <location>
        <begin position="114"/>
        <end position="163"/>
    </location>
</feature>
<dbReference type="KEGG" id="mlr:MELLADRAFT_86756"/>
<dbReference type="HOGENOM" id="CLU_1428295_0_0_1"/>
<protein>
    <submittedName>
        <fullName evidence="2">Uncharacterized protein</fullName>
    </submittedName>
</protein>
<dbReference type="AlphaFoldDB" id="F4R3A4"/>
<proteinExistence type="predicted"/>
<keyword evidence="3" id="KW-1185">Reference proteome</keyword>
<feature type="region of interest" description="Disordered" evidence="1">
    <location>
        <begin position="1"/>
        <end position="190"/>
    </location>
</feature>
<gene>
    <name evidence="2" type="ORF">MELLADRAFT_86756</name>
</gene>
<feature type="compositionally biased region" description="Polar residues" evidence="1">
    <location>
        <begin position="1"/>
        <end position="25"/>
    </location>
</feature>
<dbReference type="GeneID" id="18934293"/>
<name>F4R3A4_MELLP</name>
<feature type="compositionally biased region" description="Low complexity" evidence="1">
    <location>
        <begin position="62"/>
        <end position="75"/>
    </location>
</feature>
<accession>F4R3A4</accession>
<organism evidence="3">
    <name type="scientific">Melampsora larici-populina (strain 98AG31 / pathotype 3-4-7)</name>
    <name type="common">Poplar leaf rust fungus</name>
    <dbReference type="NCBI Taxonomy" id="747676"/>
    <lineage>
        <taxon>Eukaryota</taxon>
        <taxon>Fungi</taxon>
        <taxon>Dikarya</taxon>
        <taxon>Basidiomycota</taxon>
        <taxon>Pucciniomycotina</taxon>
        <taxon>Pucciniomycetes</taxon>
        <taxon>Pucciniales</taxon>
        <taxon>Melampsoraceae</taxon>
        <taxon>Melampsora</taxon>
    </lineage>
</organism>